<organism evidence="3 4">
    <name type="scientific">candidate division WWE3 bacterium</name>
    <dbReference type="NCBI Taxonomy" id="2053526"/>
    <lineage>
        <taxon>Bacteria</taxon>
        <taxon>Katanobacteria</taxon>
    </lineage>
</organism>
<feature type="domain" description="Serine aminopeptidase S33" evidence="2">
    <location>
        <begin position="1"/>
        <end position="95"/>
    </location>
</feature>
<evidence type="ECO:0000313" key="4">
    <source>
        <dbReference type="Proteomes" id="UP000701698"/>
    </source>
</evidence>
<dbReference type="EMBL" id="JAGQKX010000098">
    <property type="protein sequence ID" value="MCA9390448.1"/>
    <property type="molecule type" value="Genomic_DNA"/>
</dbReference>
<evidence type="ECO:0000259" key="2">
    <source>
        <dbReference type="Pfam" id="PF12146"/>
    </source>
</evidence>
<feature type="non-terminal residue" evidence="3">
    <location>
        <position position="1"/>
    </location>
</feature>
<dbReference type="GO" id="GO:0052689">
    <property type="term" value="F:carboxylic ester hydrolase activity"/>
    <property type="evidence" value="ECO:0007669"/>
    <property type="project" value="UniProtKB-ARBA"/>
</dbReference>
<sequence>EHVATALVEKGISCLAVDLRGHGKSEGGPDGYKQFSDEEHQEKVWDVRAAWKFLSEHGVQMERTALVGASIGANLAIRYLAENASFAIAVALSPGRNYRGVTTDDAIVRLTPGQMVLLVASEEDTVSAEAVALLHEKNPLQTEVVLKQDIGHGTDMLAQDRALQDSVIDWVAERI</sequence>
<dbReference type="InterPro" id="IPR022742">
    <property type="entry name" value="Hydrolase_4"/>
</dbReference>
<dbReference type="Pfam" id="PF12146">
    <property type="entry name" value="Hydrolase_4"/>
    <property type="match status" value="1"/>
</dbReference>
<accession>A0A955RQF0</accession>
<proteinExistence type="predicted"/>
<dbReference type="InterPro" id="IPR050261">
    <property type="entry name" value="FrsA_esterase"/>
</dbReference>
<dbReference type="PANTHER" id="PTHR22946">
    <property type="entry name" value="DIENELACTONE HYDROLASE DOMAIN-CONTAINING PROTEIN-RELATED"/>
    <property type="match status" value="1"/>
</dbReference>
<comment type="caution">
    <text evidence="3">The sequence shown here is derived from an EMBL/GenBank/DDBJ whole genome shotgun (WGS) entry which is preliminary data.</text>
</comment>
<dbReference type="AlphaFoldDB" id="A0A955RQF0"/>
<dbReference type="SUPFAM" id="SSF53474">
    <property type="entry name" value="alpha/beta-Hydrolases"/>
    <property type="match status" value="1"/>
</dbReference>
<dbReference type="PANTHER" id="PTHR22946:SF9">
    <property type="entry name" value="POLYKETIDE TRANSFERASE AF380"/>
    <property type="match status" value="1"/>
</dbReference>
<evidence type="ECO:0000256" key="1">
    <source>
        <dbReference type="ARBA" id="ARBA00022801"/>
    </source>
</evidence>
<reference evidence="3" key="1">
    <citation type="submission" date="2020-04" db="EMBL/GenBank/DDBJ databases">
        <authorList>
            <person name="Zhang T."/>
        </authorList>
    </citation>
    <scope>NUCLEOTIDE SEQUENCE</scope>
    <source>
        <strain evidence="3">HKST-UBA01</strain>
    </source>
</reference>
<dbReference type="Gene3D" id="3.40.50.1820">
    <property type="entry name" value="alpha/beta hydrolase"/>
    <property type="match status" value="1"/>
</dbReference>
<dbReference type="Proteomes" id="UP000701698">
    <property type="component" value="Unassembled WGS sequence"/>
</dbReference>
<reference evidence="3" key="2">
    <citation type="journal article" date="2021" name="Microbiome">
        <title>Successional dynamics and alternative stable states in a saline activated sludge microbial community over 9 years.</title>
        <authorList>
            <person name="Wang Y."/>
            <person name="Ye J."/>
            <person name="Ju F."/>
            <person name="Liu L."/>
            <person name="Boyd J.A."/>
            <person name="Deng Y."/>
            <person name="Parks D.H."/>
            <person name="Jiang X."/>
            <person name="Yin X."/>
            <person name="Woodcroft B.J."/>
            <person name="Tyson G.W."/>
            <person name="Hugenholtz P."/>
            <person name="Polz M.F."/>
            <person name="Zhang T."/>
        </authorList>
    </citation>
    <scope>NUCLEOTIDE SEQUENCE</scope>
    <source>
        <strain evidence="3">HKST-UBA01</strain>
    </source>
</reference>
<keyword evidence="1 3" id="KW-0378">Hydrolase</keyword>
<name>A0A955RQF0_UNCKA</name>
<dbReference type="InterPro" id="IPR029058">
    <property type="entry name" value="AB_hydrolase_fold"/>
</dbReference>
<gene>
    <name evidence="3" type="ORF">KC571_03520</name>
</gene>
<evidence type="ECO:0000313" key="3">
    <source>
        <dbReference type="EMBL" id="MCA9390448.1"/>
    </source>
</evidence>
<protein>
    <submittedName>
        <fullName evidence="3">Alpha/beta fold hydrolase</fullName>
    </submittedName>
</protein>